<reference evidence="1" key="1">
    <citation type="journal article" date="2014" name="Front. Microbiol.">
        <title>High frequency of phylogenetically diverse reductive dehalogenase-homologous genes in deep subseafloor sedimentary metagenomes.</title>
        <authorList>
            <person name="Kawai M."/>
            <person name="Futagami T."/>
            <person name="Toyoda A."/>
            <person name="Takaki Y."/>
            <person name="Nishi S."/>
            <person name="Hori S."/>
            <person name="Arai W."/>
            <person name="Tsubouchi T."/>
            <person name="Morono Y."/>
            <person name="Uchiyama I."/>
            <person name="Ito T."/>
            <person name="Fujiyama A."/>
            <person name="Inagaki F."/>
            <person name="Takami H."/>
        </authorList>
    </citation>
    <scope>NUCLEOTIDE SEQUENCE</scope>
    <source>
        <strain evidence="1">Expedition CK06-06</strain>
    </source>
</reference>
<accession>X0YGC3</accession>
<evidence type="ECO:0000313" key="1">
    <source>
        <dbReference type="EMBL" id="GAG35871.1"/>
    </source>
</evidence>
<dbReference type="AlphaFoldDB" id="X0YGC3"/>
<protein>
    <submittedName>
        <fullName evidence="1">Uncharacterized protein</fullName>
    </submittedName>
</protein>
<gene>
    <name evidence="1" type="ORF">S01H1_65287</name>
</gene>
<comment type="caution">
    <text evidence="1">The sequence shown here is derived from an EMBL/GenBank/DDBJ whole genome shotgun (WGS) entry which is preliminary data.</text>
</comment>
<proteinExistence type="predicted"/>
<name>X0YGC3_9ZZZZ</name>
<feature type="non-terminal residue" evidence="1">
    <location>
        <position position="170"/>
    </location>
</feature>
<sequence length="170" mass="19016">MTIRCLGVFRETTNSPNRESDDALILKAVTEELTRLGAETHLIEPGSLDLVKPGDWDVILPMCENYPALVSLKRIGAWKNFPFMINHPKAVLGCYRNNMSPVLTDSCPGIFPRTEMRYVKDIPGKAPGFFNGRSRAAGGAWIKRGDVHNTCDHDVVYVKRWQDAAAVRDD</sequence>
<organism evidence="1">
    <name type="scientific">marine sediment metagenome</name>
    <dbReference type="NCBI Taxonomy" id="412755"/>
    <lineage>
        <taxon>unclassified sequences</taxon>
        <taxon>metagenomes</taxon>
        <taxon>ecological metagenomes</taxon>
    </lineage>
</organism>
<dbReference type="EMBL" id="BARS01043087">
    <property type="protein sequence ID" value="GAG35871.1"/>
    <property type="molecule type" value="Genomic_DNA"/>
</dbReference>